<dbReference type="Proteomes" id="UP000184550">
    <property type="component" value="Unassembled WGS sequence"/>
</dbReference>
<accession>A0A7Z9BPH1</accession>
<dbReference type="PANTHER" id="PTHR34610:SF4">
    <property type="entry name" value="SLL8027 PROTEIN"/>
    <property type="match status" value="1"/>
</dbReference>
<dbReference type="RefSeq" id="WP_083622621.1">
    <property type="nucleotide sequence ID" value="NZ_LR734871.1"/>
</dbReference>
<organism evidence="2 3">
    <name type="scientific">Planktothrix serta PCC 8927</name>
    <dbReference type="NCBI Taxonomy" id="671068"/>
    <lineage>
        <taxon>Bacteria</taxon>
        <taxon>Bacillati</taxon>
        <taxon>Cyanobacteriota</taxon>
        <taxon>Cyanophyceae</taxon>
        <taxon>Oscillatoriophycideae</taxon>
        <taxon>Oscillatoriales</taxon>
        <taxon>Microcoleaceae</taxon>
        <taxon>Planktothrix</taxon>
    </lineage>
</organism>
<reference evidence="2" key="1">
    <citation type="submission" date="2019-10" db="EMBL/GenBank/DDBJ databases">
        <authorList>
            <consortium name="Genoscope - CEA"/>
            <person name="William W."/>
        </authorList>
    </citation>
    <scope>NUCLEOTIDE SEQUENCE [LARGE SCALE GENOMIC DNA]</scope>
    <source>
        <strain evidence="2">BBR_PRJEB10992</strain>
    </source>
</reference>
<dbReference type="InterPro" id="IPR002850">
    <property type="entry name" value="PIN_toxin-like"/>
</dbReference>
<dbReference type="Pfam" id="PF13470">
    <property type="entry name" value="PIN_3"/>
    <property type="match status" value="1"/>
</dbReference>
<evidence type="ECO:0000313" key="2">
    <source>
        <dbReference type="EMBL" id="VXD19679.1"/>
    </source>
</evidence>
<name>A0A7Z9BPH1_9CYAN</name>
<feature type="domain" description="PIN" evidence="1">
    <location>
        <begin position="4"/>
        <end position="112"/>
    </location>
</feature>
<dbReference type="PANTHER" id="PTHR34610">
    <property type="entry name" value="SSL7007 PROTEIN"/>
    <property type="match status" value="1"/>
</dbReference>
<dbReference type="InterPro" id="IPR029060">
    <property type="entry name" value="PIN-like_dom_sf"/>
</dbReference>
<evidence type="ECO:0000259" key="1">
    <source>
        <dbReference type="Pfam" id="PF13470"/>
    </source>
</evidence>
<proteinExistence type="predicted"/>
<evidence type="ECO:0000313" key="3">
    <source>
        <dbReference type="Proteomes" id="UP000184550"/>
    </source>
</evidence>
<sequence length="140" mass="15721">MSIRVVFDTNILIATVLSQRGSPYQCLRLAHLGQIQSVTCQEILDEFREKLQFKFRYSLEKVESEVEMIANCSELAIISNTLNVIITDPDDNMVLECAVIGQANYIVTGDKKHLLPLKNYQGIEIVNAADFLSLMGQGRV</sequence>
<dbReference type="AlphaFoldDB" id="A0A7Z9BPH1"/>
<dbReference type="SUPFAM" id="SSF88723">
    <property type="entry name" value="PIN domain-like"/>
    <property type="match status" value="1"/>
</dbReference>
<dbReference type="EMBL" id="CZCU02000139">
    <property type="protein sequence ID" value="VXD19679.1"/>
    <property type="molecule type" value="Genomic_DNA"/>
</dbReference>
<dbReference type="NCBIfam" id="TIGR00305">
    <property type="entry name" value="putative toxin-antitoxin system toxin component, PIN family"/>
    <property type="match status" value="1"/>
</dbReference>
<gene>
    <name evidence="2" type="ORF">PL8927_630124</name>
</gene>
<dbReference type="OrthoDB" id="426765at2"/>
<comment type="caution">
    <text evidence="2">The sequence shown here is derived from an EMBL/GenBank/DDBJ whole genome shotgun (WGS) entry which is preliminary data.</text>
</comment>
<protein>
    <recommendedName>
        <fullName evidence="1">PIN domain-containing protein</fullName>
    </recommendedName>
</protein>
<keyword evidence="3" id="KW-1185">Reference proteome</keyword>
<dbReference type="InterPro" id="IPR002716">
    <property type="entry name" value="PIN_dom"/>
</dbReference>